<dbReference type="InterPro" id="IPR017853">
    <property type="entry name" value="GH"/>
</dbReference>
<dbReference type="Gene3D" id="3.30.379.10">
    <property type="entry name" value="Chitobiase/beta-hexosaminidase domain 2-like"/>
    <property type="match status" value="1"/>
</dbReference>
<evidence type="ECO:0000256" key="1">
    <source>
        <dbReference type="ARBA" id="ARBA00001231"/>
    </source>
</evidence>
<evidence type="ECO:0000256" key="3">
    <source>
        <dbReference type="ARBA" id="ARBA00012663"/>
    </source>
</evidence>
<evidence type="ECO:0000256" key="5">
    <source>
        <dbReference type="ARBA" id="ARBA00023295"/>
    </source>
</evidence>
<comment type="caution">
    <text evidence="9">The sequence shown here is derived from an EMBL/GenBank/DDBJ whole genome shotgun (WGS) entry which is preliminary data.</text>
</comment>
<dbReference type="InterPro" id="IPR029018">
    <property type="entry name" value="Hex-like_dom2"/>
</dbReference>
<evidence type="ECO:0000259" key="8">
    <source>
        <dbReference type="Pfam" id="PF13290"/>
    </source>
</evidence>
<dbReference type="CDD" id="cd06563">
    <property type="entry name" value="GH20_chitobiase-like"/>
    <property type="match status" value="1"/>
</dbReference>
<dbReference type="GO" id="GO:0005975">
    <property type="term" value="P:carbohydrate metabolic process"/>
    <property type="evidence" value="ECO:0007669"/>
    <property type="project" value="InterPro"/>
</dbReference>
<dbReference type="SUPFAM" id="SSF49785">
    <property type="entry name" value="Galactose-binding domain-like"/>
    <property type="match status" value="1"/>
</dbReference>
<dbReference type="GO" id="GO:0030203">
    <property type="term" value="P:glycosaminoglycan metabolic process"/>
    <property type="evidence" value="ECO:0007669"/>
    <property type="project" value="TreeGrafter"/>
</dbReference>
<dbReference type="Pfam" id="PF02838">
    <property type="entry name" value="Glyco_hydro_20b"/>
    <property type="match status" value="1"/>
</dbReference>
<dbReference type="InterPro" id="IPR015883">
    <property type="entry name" value="Glyco_hydro_20_cat"/>
</dbReference>
<sequence length="675" mass="76652">MQSFLKKAARFGFSQVKQVPSSNYIILDLSAAYDIPQEGYKLTVTGEGITIKASSESGIFYGIQTLFQMLPPVIYSGNPKGDENWTIQGVEIEDSPRFGYRGMHLDVSRTFFDAATVKNFINWLSHHKINKFHWHLTDDNGWRIEVKKYPKLTELGAWRGENEVLRPSFGSGNERYGGFYTQKEIKEIVAYAAERHIEIIPEIDLPGHSRAVTASYPEVGCDGNDNSVSVQGEAQNVWCVGKENNFKMLENIIKEIAALFPSKYFHIGGDEVNYDAWDNCPHCQALMKEKGMEKHEELLNYFVRRMETIVEKQGKHMAGWDEILDGGELKPESMVYAWRSVAKGIESVKKGQPTVMLPGEYCYYDMKQSPAERGHNWAGIVTLEKAYSLDPVATANLDENESKLVLGVQGALWAELFGYPARFMEYQAYPRIAALAEVGWTQPKNKGFIDFSRRLSSAHFERLFQMGIAFRMDPPKAVYTNGAILVTAPYSWAVVRYTTDETEPTMYSPVYRGEIITDKAHKFRFATFYKDEIKSVSIQPENASYSYISPATTIETSMNENSRFPISNVTDYKHNTYFRTATRVNAGDHFTYIFDNPVKASRITVETGIPNISFYGVTDGYAEYSYDGTNYSGKREFKLNTAVLIPEKPVKKVRIVITKPNDGHILSLQDLRIEE</sequence>
<feature type="domain" description="Beta-hexosaminidase bacterial type N-terminal" evidence="7">
    <location>
        <begin position="9"/>
        <end position="94"/>
    </location>
</feature>
<evidence type="ECO:0000313" key="9">
    <source>
        <dbReference type="EMBL" id="MPM40764.1"/>
    </source>
</evidence>
<evidence type="ECO:0000259" key="6">
    <source>
        <dbReference type="Pfam" id="PF00728"/>
    </source>
</evidence>
<dbReference type="InterPro" id="IPR025705">
    <property type="entry name" value="Beta_hexosaminidase_sua/sub"/>
</dbReference>
<dbReference type="Gene3D" id="3.20.20.80">
    <property type="entry name" value="Glycosidases"/>
    <property type="match status" value="1"/>
</dbReference>
<organism evidence="9">
    <name type="scientific">bioreactor metagenome</name>
    <dbReference type="NCBI Taxonomy" id="1076179"/>
    <lineage>
        <taxon>unclassified sequences</taxon>
        <taxon>metagenomes</taxon>
        <taxon>ecological metagenomes</taxon>
    </lineage>
</organism>
<comment type="similarity">
    <text evidence="2">Belongs to the glycosyl hydrolase 20 family.</text>
</comment>
<dbReference type="PANTHER" id="PTHR22600:SF57">
    <property type="entry name" value="BETA-N-ACETYLHEXOSAMINIDASE"/>
    <property type="match status" value="1"/>
</dbReference>
<name>A0A644ZT69_9ZZZZ</name>
<dbReference type="PRINTS" id="PR00738">
    <property type="entry name" value="GLHYDRLASE20"/>
</dbReference>
<feature type="domain" description="GH29D-like beta-sandwich" evidence="8">
    <location>
        <begin position="488"/>
        <end position="531"/>
    </location>
</feature>
<dbReference type="InterPro" id="IPR015882">
    <property type="entry name" value="HEX_bac_N"/>
</dbReference>
<dbReference type="EMBL" id="VSSQ01009118">
    <property type="protein sequence ID" value="MPM40764.1"/>
    <property type="molecule type" value="Genomic_DNA"/>
</dbReference>
<keyword evidence="4" id="KW-0378">Hydrolase</keyword>
<comment type="catalytic activity">
    <reaction evidence="1">
        <text>Hydrolysis of terminal non-reducing N-acetyl-D-hexosamine residues in N-acetyl-beta-D-hexosaminides.</text>
        <dbReference type="EC" id="3.2.1.52"/>
    </reaction>
</comment>
<reference evidence="9" key="1">
    <citation type="submission" date="2019-08" db="EMBL/GenBank/DDBJ databases">
        <authorList>
            <person name="Kucharzyk K."/>
            <person name="Murdoch R.W."/>
            <person name="Higgins S."/>
            <person name="Loffler F."/>
        </authorList>
    </citation>
    <scope>NUCLEOTIDE SEQUENCE</scope>
</reference>
<dbReference type="PANTHER" id="PTHR22600">
    <property type="entry name" value="BETA-HEXOSAMINIDASE"/>
    <property type="match status" value="1"/>
</dbReference>
<keyword evidence="5" id="KW-0326">Glycosidase</keyword>
<dbReference type="SUPFAM" id="SSF51445">
    <property type="entry name" value="(Trans)glycosidases"/>
    <property type="match status" value="1"/>
</dbReference>
<proteinExistence type="inferred from homology"/>
<dbReference type="EC" id="3.2.1.52" evidence="3"/>
<evidence type="ECO:0000259" key="7">
    <source>
        <dbReference type="Pfam" id="PF02838"/>
    </source>
</evidence>
<evidence type="ECO:0000256" key="4">
    <source>
        <dbReference type="ARBA" id="ARBA00022801"/>
    </source>
</evidence>
<dbReference type="Pfam" id="PF13290">
    <property type="entry name" value="CHB_HEX_C_1"/>
    <property type="match status" value="1"/>
</dbReference>
<dbReference type="GO" id="GO:0004563">
    <property type="term" value="F:beta-N-acetylhexosaminidase activity"/>
    <property type="evidence" value="ECO:0007669"/>
    <property type="project" value="UniProtKB-EC"/>
</dbReference>
<accession>A0A644ZT69</accession>
<dbReference type="AlphaFoldDB" id="A0A644ZT69"/>
<dbReference type="Pfam" id="PF00728">
    <property type="entry name" value="Glyco_hydro_20"/>
    <property type="match status" value="1"/>
</dbReference>
<dbReference type="InterPro" id="IPR008979">
    <property type="entry name" value="Galactose-bd-like_sf"/>
</dbReference>
<dbReference type="GO" id="GO:0016020">
    <property type="term" value="C:membrane"/>
    <property type="evidence" value="ECO:0007669"/>
    <property type="project" value="TreeGrafter"/>
</dbReference>
<dbReference type="SUPFAM" id="SSF55545">
    <property type="entry name" value="beta-N-acetylhexosaminidase-like domain"/>
    <property type="match status" value="1"/>
</dbReference>
<dbReference type="InterPro" id="IPR059177">
    <property type="entry name" value="GH29D-like_dom"/>
</dbReference>
<feature type="domain" description="Glycoside hydrolase family 20 catalytic" evidence="6">
    <location>
        <begin position="98"/>
        <end position="442"/>
    </location>
</feature>
<gene>
    <name evidence="9" type="ORF">SDC9_87412</name>
</gene>
<dbReference type="Gene3D" id="2.60.120.260">
    <property type="entry name" value="Galactose-binding domain-like"/>
    <property type="match status" value="1"/>
</dbReference>
<evidence type="ECO:0000256" key="2">
    <source>
        <dbReference type="ARBA" id="ARBA00006285"/>
    </source>
</evidence>
<protein>
    <recommendedName>
        <fullName evidence="3">beta-N-acetylhexosaminidase</fullName>
        <ecNumber evidence="3">3.2.1.52</ecNumber>
    </recommendedName>
</protein>